<name>A0ABZ1UA48_9ACTN</name>
<evidence type="ECO:0000256" key="1">
    <source>
        <dbReference type="SAM" id="MobiDB-lite"/>
    </source>
</evidence>
<evidence type="ECO:0000313" key="2">
    <source>
        <dbReference type="EMBL" id="WUQ88032.1"/>
    </source>
</evidence>
<keyword evidence="3" id="KW-1185">Reference proteome</keyword>
<reference evidence="2" key="1">
    <citation type="submission" date="2022-10" db="EMBL/GenBank/DDBJ databases">
        <title>The complete genomes of actinobacterial strains from the NBC collection.</title>
        <authorList>
            <person name="Joergensen T.S."/>
            <person name="Alvarez Arevalo M."/>
            <person name="Sterndorff E.B."/>
            <person name="Faurdal D."/>
            <person name="Vuksanovic O."/>
            <person name="Mourched A.-S."/>
            <person name="Charusanti P."/>
            <person name="Shaw S."/>
            <person name="Blin K."/>
            <person name="Weber T."/>
        </authorList>
    </citation>
    <scope>NUCLEOTIDE SEQUENCE</scope>
    <source>
        <strain evidence="2">NBC_00222</strain>
    </source>
</reference>
<evidence type="ECO:0000313" key="3">
    <source>
        <dbReference type="Proteomes" id="UP001432222"/>
    </source>
</evidence>
<protein>
    <submittedName>
        <fullName evidence="2">Uncharacterized protein</fullName>
    </submittedName>
</protein>
<organism evidence="2 3">
    <name type="scientific">Kitasatospora purpeofusca</name>
    <dbReference type="NCBI Taxonomy" id="67352"/>
    <lineage>
        <taxon>Bacteria</taxon>
        <taxon>Bacillati</taxon>
        <taxon>Actinomycetota</taxon>
        <taxon>Actinomycetes</taxon>
        <taxon>Kitasatosporales</taxon>
        <taxon>Streptomycetaceae</taxon>
        <taxon>Kitasatospora</taxon>
    </lineage>
</organism>
<dbReference type="Proteomes" id="UP001432222">
    <property type="component" value="Chromosome"/>
</dbReference>
<dbReference type="RefSeq" id="WP_328958586.1">
    <property type="nucleotide sequence ID" value="NZ_CP108110.1"/>
</dbReference>
<accession>A0ABZ1UA48</accession>
<sequence>MDEGGEPACWLDRVCEDCGRVRERPGPGPCEHCASGADTNADTKANEDEDEADNENPRADHRR</sequence>
<gene>
    <name evidence="2" type="ORF">OHA16_36640</name>
</gene>
<proteinExistence type="predicted"/>
<feature type="region of interest" description="Disordered" evidence="1">
    <location>
        <begin position="24"/>
        <end position="63"/>
    </location>
</feature>
<dbReference type="EMBL" id="CP108110">
    <property type="protein sequence ID" value="WUQ88032.1"/>
    <property type="molecule type" value="Genomic_DNA"/>
</dbReference>